<name>A0AAP0B085_9ASPA</name>
<evidence type="ECO:0000313" key="2">
    <source>
        <dbReference type="Proteomes" id="UP001418222"/>
    </source>
</evidence>
<gene>
    <name evidence="1" type="ORF">KSP39_PZI020612</name>
</gene>
<dbReference type="Proteomes" id="UP001418222">
    <property type="component" value="Unassembled WGS sequence"/>
</dbReference>
<reference evidence="1 2" key="1">
    <citation type="journal article" date="2022" name="Nat. Plants">
        <title>Genomes of leafy and leafless Platanthera orchids illuminate the evolution of mycoheterotrophy.</title>
        <authorList>
            <person name="Li M.H."/>
            <person name="Liu K.W."/>
            <person name="Li Z."/>
            <person name="Lu H.C."/>
            <person name="Ye Q.L."/>
            <person name="Zhang D."/>
            <person name="Wang J.Y."/>
            <person name="Li Y.F."/>
            <person name="Zhong Z.M."/>
            <person name="Liu X."/>
            <person name="Yu X."/>
            <person name="Liu D.K."/>
            <person name="Tu X.D."/>
            <person name="Liu B."/>
            <person name="Hao Y."/>
            <person name="Liao X.Y."/>
            <person name="Jiang Y.T."/>
            <person name="Sun W.H."/>
            <person name="Chen J."/>
            <person name="Chen Y.Q."/>
            <person name="Ai Y."/>
            <person name="Zhai J.W."/>
            <person name="Wu S.S."/>
            <person name="Zhou Z."/>
            <person name="Hsiao Y.Y."/>
            <person name="Wu W.L."/>
            <person name="Chen Y.Y."/>
            <person name="Lin Y.F."/>
            <person name="Hsu J.L."/>
            <person name="Li C.Y."/>
            <person name="Wang Z.W."/>
            <person name="Zhao X."/>
            <person name="Zhong W.Y."/>
            <person name="Ma X.K."/>
            <person name="Ma L."/>
            <person name="Huang J."/>
            <person name="Chen G.Z."/>
            <person name="Huang M.Z."/>
            <person name="Huang L."/>
            <person name="Peng D.H."/>
            <person name="Luo Y.B."/>
            <person name="Zou S.Q."/>
            <person name="Chen S.P."/>
            <person name="Lan S."/>
            <person name="Tsai W.C."/>
            <person name="Van de Peer Y."/>
            <person name="Liu Z.J."/>
        </authorList>
    </citation>
    <scope>NUCLEOTIDE SEQUENCE [LARGE SCALE GENOMIC DNA]</scope>
    <source>
        <strain evidence="1">Lor287</strain>
    </source>
</reference>
<comment type="caution">
    <text evidence="1">The sequence shown here is derived from an EMBL/GenBank/DDBJ whole genome shotgun (WGS) entry which is preliminary data.</text>
</comment>
<keyword evidence="2" id="KW-1185">Reference proteome</keyword>
<dbReference type="AlphaFoldDB" id="A0AAP0B085"/>
<organism evidence="1 2">
    <name type="scientific">Platanthera zijinensis</name>
    <dbReference type="NCBI Taxonomy" id="2320716"/>
    <lineage>
        <taxon>Eukaryota</taxon>
        <taxon>Viridiplantae</taxon>
        <taxon>Streptophyta</taxon>
        <taxon>Embryophyta</taxon>
        <taxon>Tracheophyta</taxon>
        <taxon>Spermatophyta</taxon>
        <taxon>Magnoliopsida</taxon>
        <taxon>Liliopsida</taxon>
        <taxon>Asparagales</taxon>
        <taxon>Orchidaceae</taxon>
        <taxon>Orchidoideae</taxon>
        <taxon>Orchideae</taxon>
        <taxon>Orchidinae</taxon>
        <taxon>Platanthera</taxon>
    </lineage>
</organism>
<protein>
    <submittedName>
        <fullName evidence="1">Uncharacterized protein</fullName>
    </submittedName>
</protein>
<dbReference type="EMBL" id="JBBWWQ010000018">
    <property type="protein sequence ID" value="KAK8921481.1"/>
    <property type="molecule type" value="Genomic_DNA"/>
</dbReference>
<proteinExistence type="predicted"/>
<evidence type="ECO:0000313" key="1">
    <source>
        <dbReference type="EMBL" id="KAK8921481.1"/>
    </source>
</evidence>
<sequence length="173" mass="19410">MSTRSGRRRLEHFSNITMRLTEVASGVVTKTDKWSETFETVHGVDTRNYIFYLRNSTGSETLDKARGSEAGLFESHHVHSRMYRPNVGITSLAQELMLVLAAKCFPIILGKEDTHINPYGKILQKEVNALDTVCARKNNFDEGHKQADDGVDSWTVDCVCGARDDDPKAHGHM</sequence>
<accession>A0AAP0B085</accession>